<evidence type="ECO:0000313" key="7">
    <source>
        <dbReference type="Proteomes" id="UP000188929"/>
    </source>
</evidence>
<accession>A0A1V2I6B9</accession>
<keyword evidence="2 4" id="KW-0238">DNA-binding</keyword>
<evidence type="ECO:0000256" key="4">
    <source>
        <dbReference type="PROSITE-ProRule" id="PRU00335"/>
    </source>
</evidence>
<dbReference type="InterPro" id="IPR001647">
    <property type="entry name" value="HTH_TetR"/>
</dbReference>
<sequence length="223" mass="23446">MNDPAKQRSEPDTRQRLIDGALEAIRVRGIAGISARTVAATAGVNQALVFYHFGTVDGLLSAACQSATAERVEFYRERLAAVGSAQELLRLGQELHEIERGHGHVTVLAQLLAGAQVDARLAEAVRAALGLWTTEIEAVLRRLFGQSALADVTDFAGLARAVSASFIGLELFEGVDPAGAAAATSSLDGLAALLDLLDSFGPVARRALRSRTRRTTRAAGTSG</sequence>
<keyword evidence="1" id="KW-0805">Transcription regulation</keyword>
<dbReference type="PANTHER" id="PTHR47506">
    <property type="entry name" value="TRANSCRIPTIONAL REGULATORY PROTEIN"/>
    <property type="match status" value="1"/>
</dbReference>
<proteinExistence type="predicted"/>
<gene>
    <name evidence="6" type="ORF">BL253_24365</name>
</gene>
<dbReference type="OrthoDB" id="3474596at2"/>
<dbReference type="Gene3D" id="1.10.357.10">
    <property type="entry name" value="Tetracycline Repressor, domain 2"/>
    <property type="match status" value="1"/>
</dbReference>
<keyword evidence="3" id="KW-0804">Transcription</keyword>
<dbReference type="PANTHER" id="PTHR47506:SF1">
    <property type="entry name" value="HTH-TYPE TRANSCRIPTIONAL REGULATOR YJDC"/>
    <property type="match status" value="1"/>
</dbReference>
<organism evidence="6 7">
    <name type="scientific">Pseudofrankia asymbiotica</name>
    <dbReference type="NCBI Taxonomy" id="1834516"/>
    <lineage>
        <taxon>Bacteria</taxon>
        <taxon>Bacillati</taxon>
        <taxon>Actinomycetota</taxon>
        <taxon>Actinomycetes</taxon>
        <taxon>Frankiales</taxon>
        <taxon>Frankiaceae</taxon>
        <taxon>Pseudofrankia</taxon>
    </lineage>
</organism>
<dbReference type="PRINTS" id="PR00455">
    <property type="entry name" value="HTHTETR"/>
</dbReference>
<dbReference type="SUPFAM" id="SSF46689">
    <property type="entry name" value="Homeodomain-like"/>
    <property type="match status" value="1"/>
</dbReference>
<dbReference type="STRING" id="1834516.BL253_24365"/>
<dbReference type="PROSITE" id="PS50977">
    <property type="entry name" value="HTH_TETR_2"/>
    <property type="match status" value="1"/>
</dbReference>
<comment type="caution">
    <text evidence="6">The sequence shown here is derived from an EMBL/GenBank/DDBJ whole genome shotgun (WGS) entry which is preliminary data.</text>
</comment>
<dbReference type="InterPro" id="IPR009057">
    <property type="entry name" value="Homeodomain-like_sf"/>
</dbReference>
<feature type="domain" description="HTH tetR-type" evidence="5">
    <location>
        <begin position="11"/>
        <end position="71"/>
    </location>
</feature>
<dbReference type="Proteomes" id="UP000188929">
    <property type="component" value="Unassembled WGS sequence"/>
</dbReference>
<dbReference type="RefSeq" id="WP_076819529.1">
    <property type="nucleotide sequence ID" value="NZ_MOMC01000050.1"/>
</dbReference>
<name>A0A1V2I6B9_9ACTN</name>
<evidence type="ECO:0000313" key="6">
    <source>
        <dbReference type="EMBL" id="ONH26586.1"/>
    </source>
</evidence>
<keyword evidence="7" id="KW-1185">Reference proteome</keyword>
<dbReference type="Pfam" id="PF00440">
    <property type="entry name" value="TetR_N"/>
    <property type="match status" value="1"/>
</dbReference>
<dbReference type="AlphaFoldDB" id="A0A1V2I6B9"/>
<feature type="DNA-binding region" description="H-T-H motif" evidence="4">
    <location>
        <begin position="34"/>
        <end position="53"/>
    </location>
</feature>
<reference evidence="7" key="1">
    <citation type="submission" date="2016-10" db="EMBL/GenBank/DDBJ databases">
        <title>Frankia sp. NRRL B-16386 Genome sequencing.</title>
        <authorList>
            <person name="Ghodhbane-Gtari F."/>
            <person name="Swanson E."/>
            <person name="Gueddou A."/>
            <person name="Hezbri K."/>
            <person name="Ktari K."/>
            <person name="Nouioui I."/>
            <person name="Morris K."/>
            <person name="Simpson S."/>
            <person name="Abebe-Akele F."/>
            <person name="Thomas K."/>
            <person name="Gtari M."/>
            <person name="Tisa L.S."/>
        </authorList>
    </citation>
    <scope>NUCLEOTIDE SEQUENCE [LARGE SCALE GENOMIC DNA]</scope>
    <source>
        <strain evidence="7">NRRL B-16386</strain>
    </source>
</reference>
<dbReference type="EMBL" id="MOMC01000050">
    <property type="protein sequence ID" value="ONH26586.1"/>
    <property type="molecule type" value="Genomic_DNA"/>
</dbReference>
<dbReference type="GO" id="GO:0003677">
    <property type="term" value="F:DNA binding"/>
    <property type="evidence" value="ECO:0007669"/>
    <property type="project" value="UniProtKB-UniRule"/>
</dbReference>
<evidence type="ECO:0000259" key="5">
    <source>
        <dbReference type="PROSITE" id="PS50977"/>
    </source>
</evidence>
<evidence type="ECO:0000256" key="2">
    <source>
        <dbReference type="ARBA" id="ARBA00023125"/>
    </source>
</evidence>
<evidence type="ECO:0000256" key="3">
    <source>
        <dbReference type="ARBA" id="ARBA00023163"/>
    </source>
</evidence>
<protein>
    <submittedName>
        <fullName evidence="6">TetR family transcriptional regulator</fullName>
    </submittedName>
</protein>
<evidence type="ECO:0000256" key="1">
    <source>
        <dbReference type="ARBA" id="ARBA00023015"/>
    </source>
</evidence>